<sequence>MGGDLMGVLLTVVLLGANAFFVASEFALISARRDRLEALAEQGAKRAVTVMRAGEQLSLMLAGAQLGITICSILLGRVGEPAVAHLLEGPFGLLGVPDALLHTISFIVALSLVVLLHVLLGEMVPKNIAIAGPERTAMLLIPPYLLYMRAARPFIAFYNWCANISLRAVRVEPKNELEITVSTVELAEMFAESVSEGLLDAEEHTRLNRALQIRTRAARDVAVPLAQVRAVPVAGAGDGPTVAAVEAALAQTGYSRFPVADESGALIGYLHIKDVLALTDPAAVVDLAVVRPLPRIPATLPLPDALSRMRRSNSHLALLTGDDDSVVAMVTLEDLVEDLVGTVRDGTHRV</sequence>
<evidence type="ECO:0000256" key="6">
    <source>
        <dbReference type="ARBA" id="ARBA00023136"/>
    </source>
</evidence>
<dbReference type="RefSeq" id="WP_090592890.1">
    <property type="nucleotide sequence ID" value="NZ_CP104302.1"/>
</dbReference>
<evidence type="ECO:0000256" key="7">
    <source>
        <dbReference type="PROSITE-ProRule" id="PRU00703"/>
    </source>
</evidence>
<evidence type="ECO:0000256" key="1">
    <source>
        <dbReference type="ARBA" id="ARBA00004651"/>
    </source>
</evidence>
<evidence type="ECO:0000259" key="10">
    <source>
        <dbReference type="PROSITE" id="PS51371"/>
    </source>
</evidence>
<keyword evidence="4" id="KW-0677">Repeat</keyword>
<dbReference type="InterPro" id="IPR046342">
    <property type="entry name" value="CBS_dom_sf"/>
</dbReference>
<comment type="caution">
    <text evidence="12">The sequence shown here is derived from an EMBL/GenBank/DDBJ whole genome shotgun (WGS) entry which is preliminary data.</text>
</comment>
<dbReference type="Pfam" id="PF01595">
    <property type="entry name" value="CNNM"/>
    <property type="match status" value="1"/>
</dbReference>
<dbReference type="InterPro" id="IPR044751">
    <property type="entry name" value="Ion_transp-like_CBS"/>
</dbReference>
<dbReference type="GO" id="GO:0005886">
    <property type="term" value="C:plasma membrane"/>
    <property type="evidence" value="ECO:0007669"/>
    <property type="project" value="UniProtKB-SubCell"/>
</dbReference>
<feature type="domain" description="CBS" evidence="10">
    <location>
        <begin position="227"/>
        <end position="287"/>
    </location>
</feature>
<keyword evidence="5 8" id="KW-1133">Transmembrane helix</keyword>
<feature type="transmembrane region" description="Helical" evidence="9">
    <location>
        <begin position="6"/>
        <end position="29"/>
    </location>
</feature>
<dbReference type="OrthoDB" id="110231at2"/>
<dbReference type="PANTHER" id="PTHR43099">
    <property type="entry name" value="UPF0053 PROTEIN YRKA"/>
    <property type="match status" value="1"/>
</dbReference>
<dbReference type="InterPro" id="IPR002550">
    <property type="entry name" value="CNNM"/>
</dbReference>
<keyword evidence="2" id="KW-1003">Cell membrane</keyword>
<name>A0A2G5PDT4_9MYCO</name>
<evidence type="ECO:0000256" key="2">
    <source>
        <dbReference type="ARBA" id="ARBA00022475"/>
    </source>
</evidence>
<evidence type="ECO:0000313" key="13">
    <source>
        <dbReference type="Proteomes" id="UP000230551"/>
    </source>
</evidence>
<evidence type="ECO:0000256" key="3">
    <source>
        <dbReference type="ARBA" id="ARBA00022692"/>
    </source>
</evidence>
<accession>A0A2G5PDT4</accession>
<dbReference type="CDD" id="cd04590">
    <property type="entry name" value="CBS_pair_CorC_HlyC_assoc"/>
    <property type="match status" value="1"/>
</dbReference>
<dbReference type="AlphaFoldDB" id="A0A2G5PDT4"/>
<protein>
    <submittedName>
        <fullName evidence="12">HlyC/CorC family transporter</fullName>
    </submittedName>
</protein>
<keyword evidence="6 8" id="KW-0472">Membrane</keyword>
<evidence type="ECO:0000256" key="4">
    <source>
        <dbReference type="ARBA" id="ARBA00022737"/>
    </source>
</evidence>
<evidence type="ECO:0000259" key="11">
    <source>
        <dbReference type="PROSITE" id="PS51846"/>
    </source>
</evidence>
<dbReference type="PROSITE" id="PS51846">
    <property type="entry name" value="CNNM"/>
    <property type="match status" value="1"/>
</dbReference>
<evidence type="ECO:0000313" key="12">
    <source>
        <dbReference type="EMBL" id="PIB76479.1"/>
    </source>
</evidence>
<feature type="domain" description="CNNM transmembrane" evidence="11">
    <location>
        <begin position="1"/>
        <end position="203"/>
    </location>
</feature>
<evidence type="ECO:0000256" key="8">
    <source>
        <dbReference type="PROSITE-ProRule" id="PRU01193"/>
    </source>
</evidence>
<keyword evidence="13" id="KW-1185">Reference proteome</keyword>
<dbReference type="STRING" id="85968.GCA_900073015_03528"/>
<dbReference type="PANTHER" id="PTHR43099:SF5">
    <property type="entry name" value="HLYC_CORC FAMILY TRANSPORTER"/>
    <property type="match status" value="1"/>
</dbReference>
<reference evidence="12 13" key="1">
    <citation type="journal article" date="2017" name="Infect. Genet. Evol.">
        <title>The new phylogeny of the genus Mycobacterium: The old and the news.</title>
        <authorList>
            <person name="Tortoli E."/>
            <person name="Fedrizzi T."/>
            <person name="Meehan C.J."/>
            <person name="Trovato A."/>
            <person name="Grottola A."/>
            <person name="Giacobazzi E."/>
            <person name="Serpini G.F."/>
            <person name="Tagliazucchi S."/>
            <person name="Fabio A."/>
            <person name="Bettua C."/>
            <person name="Bertorelli R."/>
            <person name="Frascaro F."/>
            <person name="De Sanctis V."/>
            <person name="Pecorari M."/>
            <person name="Jousson O."/>
            <person name="Segata N."/>
            <person name="Cirillo D.M."/>
        </authorList>
    </citation>
    <scope>NUCLEOTIDE SEQUENCE [LARGE SCALE GENOMIC DNA]</scope>
    <source>
        <strain evidence="12 13">CIP1034565</strain>
    </source>
</reference>
<organism evidence="12 13">
    <name type="scientific">Mycolicibacterium brumae</name>
    <dbReference type="NCBI Taxonomy" id="85968"/>
    <lineage>
        <taxon>Bacteria</taxon>
        <taxon>Bacillati</taxon>
        <taxon>Actinomycetota</taxon>
        <taxon>Actinomycetes</taxon>
        <taxon>Mycobacteriales</taxon>
        <taxon>Mycobacteriaceae</taxon>
        <taxon>Mycolicibacterium</taxon>
    </lineage>
</organism>
<evidence type="ECO:0000256" key="5">
    <source>
        <dbReference type="ARBA" id="ARBA00022989"/>
    </source>
</evidence>
<dbReference type="Proteomes" id="UP000230551">
    <property type="component" value="Unassembled WGS sequence"/>
</dbReference>
<keyword evidence="7" id="KW-0129">CBS domain</keyword>
<feature type="transmembrane region" description="Helical" evidence="9">
    <location>
        <begin position="59"/>
        <end position="79"/>
    </location>
</feature>
<dbReference type="PROSITE" id="PS51371">
    <property type="entry name" value="CBS"/>
    <property type="match status" value="2"/>
</dbReference>
<dbReference type="SUPFAM" id="SSF54631">
    <property type="entry name" value="CBS-domain pair"/>
    <property type="match status" value="1"/>
</dbReference>
<evidence type="ECO:0000256" key="9">
    <source>
        <dbReference type="SAM" id="Phobius"/>
    </source>
</evidence>
<dbReference type="Gene3D" id="3.10.580.10">
    <property type="entry name" value="CBS-domain"/>
    <property type="match status" value="1"/>
</dbReference>
<dbReference type="InterPro" id="IPR000644">
    <property type="entry name" value="CBS_dom"/>
</dbReference>
<dbReference type="SMART" id="SM00116">
    <property type="entry name" value="CBS"/>
    <property type="match status" value="2"/>
</dbReference>
<comment type="subcellular location">
    <subcellularLocation>
        <location evidence="1">Cell membrane</location>
        <topology evidence="1">Multi-pass membrane protein</topology>
    </subcellularLocation>
</comment>
<proteinExistence type="predicted"/>
<dbReference type="InterPro" id="IPR051676">
    <property type="entry name" value="UPF0053_domain"/>
</dbReference>
<keyword evidence="3 8" id="KW-0812">Transmembrane</keyword>
<gene>
    <name evidence="12" type="ORF">CQY22_004970</name>
</gene>
<dbReference type="EMBL" id="PDCN02000004">
    <property type="protein sequence ID" value="PIB76479.1"/>
    <property type="molecule type" value="Genomic_DNA"/>
</dbReference>
<feature type="transmembrane region" description="Helical" evidence="9">
    <location>
        <begin position="99"/>
        <end position="120"/>
    </location>
</feature>
<dbReference type="Pfam" id="PF00571">
    <property type="entry name" value="CBS"/>
    <property type="match status" value="2"/>
</dbReference>
<feature type="domain" description="CBS" evidence="10">
    <location>
        <begin position="289"/>
        <end position="350"/>
    </location>
</feature>